<dbReference type="RefSeq" id="WP_119840089.1">
    <property type="nucleotide sequence ID" value="NZ_CP060436.1"/>
</dbReference>
<sequence>MPTDRLIFRPGLRACDLAVTALWLALAGPGVVHAQDSTVGGITETTDEDAQAGAEDTGALLPPGVLPGLEDGIVLVPPQGLASGAEAPAADRTAGQAPAARQAAPPPQTGGPGQPISAINWLNAAATGSAPGAGTTPAPGVTPRPSGNGVLSVAMPDYDPGRRAPAPEEVPVANSATVPTVRTLGLGETSGGTVGLLPASVTGLSPDLWQGSSSRELGRQIATLNVDGAPAMQSLLYMLLLAEAEAPADDSGVRLLRARIAKLRDLGAVEPALALIDLAGPSRDPGLFADWFDLSLIAGTETEACAAMIAAPELAPGEAAQVFCLARAQDWMTAALILDTGSVLGRFSPTEERLLTRFLHDDLDDGALPLPPPATVTPLLFRLSEGIGEPLPTSSLPRAFAVSDLRGLTGWKAELEAAERVAASGALADNRLLGIYSQGRPAASGGIWDRVTAVQRFDTAISAAQPDRATILARLPAAWQAMMAVELEVPFAQIYGPQLTAYADAPGEAGKLALHAALLGPDPAEQASRLTARDRESAFLLALAAGQPDQASAYDRDSRLVASGFSPDTRPPARILSLLGEGRSGEAILAAMRLYANAMSGEMKDAEPALAAFRAMGLEDTARRGALQLLLLERRG</sequence>
<evidence type="ECO:0000256" key="1">
    <source>
        <dbReference type="SAM" id="MobiDB-lite"/>
    </source>
</evidence>
<accession>A0A418SER3</accession>
<gene>
    <name evidence="3" type="ORF">PSAL_009170</name>
</gene>
<evidence type="ECO:0000256" key="2">
    <source>
        <dbReference type="SAM" id="SignalP"/>
    </source>
</evidence>
<dbReference type="KEGG" id="palw:PSAL_009170"/>
<dbReference type="Proteomes" id="UP000283786">
    <property type="component" value="Chromosome"/>
</dbReference>
<organism evidence="3 4">
    <name type="scientific">Pseudooceanicola algae</name>
    <dbReference type="NCBI Taxonomy" id="1537215"/>
    <lineage>
        <taxon>Bacteria</taxon>
        <taxon>Pseudomonadati</taxon>
        <taxon>Pseudomonadota</taxon>
        <taxon>Alphaproteobacteria</taxon>
        <taxon>Rhodobacterales</taxon>
        <taxon>Paracoccaceae</taxon>
        <taxon>Pseudooceanicola</taxon>
    </lineage>
</organism>
<feature type="compositionally biased region" description="Low complexity" evidence="1">
    <location>
        <begin position="92"/>
        <end position="103"/>
    </location>
</feature>
<keyword evidence="4" id="KW-1185">Reference proteome</keyword>
<feature type="compositionally biased region" description="Low complexity" evidence="1">
    <location>
        <begin position="124"/>
        <end position="143"/>
    </location>
</feature>
<proteinExistence type="predicted"/>
<dbReference type="AlphaFoldDB" id="A0A418SER3"/>
<name>A0A418SER3_9RHOB</name>
<evidence type="ECO:0008006" key="5">
    <source>
        <dbReference type="Google" id="ProtNLM"/>
    </source>
</evidence>
<keyword evidence="2" id="KW-0732">Signal</keyword>
<feature type="signal peptide" evidence="2">
    <location>
        <begin position="1"/>
        <end position="34"/>
    </location>
</feature>
<protein>
    <recommendedName>
        <fullName evidence="5">Antifreeze glycopeptide polyprotein</fullName>
    </recommendedName>
</protein>
<reference evidence="3 4" key="1">
    <citation type="submission" date="2020-08" db="EMBL/GenBank/DDBJ databases">
        <title>Genome sequence of Rhodobacteraceae bacterium Lw-13e.</title>
        <authorList>
            <person name="Poehlein A."/>
            <person name="Wolter L."/>
            <person name="Daniel R."/>
            <person name="Brinkhoff T."/>
        </authorList>
    </citation>
    <scope>NUCLEOTIDE SEQUENCE [LARGE SCALE GENOMIC DNA]</scope>
    <source>
        <strain evidence="3 4">Lw-13e</strain>
    </source>
</reference>
<evidence type="ECO:0000313" key="3">
    <source>
        <dbReference type="EMBL" id="QPM89692.1"/>
    </source>
</evidence>
<dbReference type="EMBL" id="CP060436">
    <property type="protein sequence ID" value="QPM89692.1"/>
    <property type="molecule type" value="Genomic_DNA"/>
</dbReference>
<feature type="chain" id="PRO_5044267744" description="Antifreeze glycopeptide polyprotein" evidence="2">
    <location>
        <begin position="35"/>
        <end position="636"/>
    </location>
</feature>
<feature type="region of interest" description="Disordered" evidence="1">
    <location>
        <begin position="83"/>
        <end position="176"/>
    </location>
</feature>
<evidence type="ECO:0000313" key="4">
    <source>
        <dbReference type="Proteomes" id="UP000283786"/>
    </source>
</evidence>